<proteinExistence type="predicted"/>
<comment type="caution">
    <text evidence="1">The sequence shown here is derived from an EMBL/GenBank/DDBJ whole genome shotgun (WGS) entry which is preliminary data.</text>
</comment>
<organism evidence="1 2">
    <name type="scientific">Paenibacillus mesotrionivorans</name>
    <dbReference type="NCBI Taxonomy" id="3160968"/>
    <lineage>
        <taxon>Bacteria</taxon>
        <taxon>Bacillati</taxon>
        <taxon>Bacillota</taxon>
        <taxon>Bacilli</taxon>
        <taxon>Bacillales</taxon>
        <taxon>Paenibacillaceae</taxon>
        <taxon>Paenibacillus</taxon>
    </lineage>
</organism>
<gene>
    <name evidence="1" type="ORF">ACI1P1_20865</name>
</gene>
<dbReference type="Proteomes" id="UP001631969">
    <property type="component" value="Unassembled WGS sequence"/>
</dbReference>
<reference evidence="1" key="1">
    <citation type="submission" date="2024-12" db="EMBL/GenBank/DDBJ databases">
        <authorList>
            <person name="Wu N."/>
        </authorList>
    </citation>
    <scope>NUCLEOTIDE SEQUENCE</scope>
    <source>
        <strain evidence="1">P15</strain>
    </source>
</reference>
<sequence length="124" mass="13873">MYIVLSNSDPAPLYEQIKKQVVEQILEGVLPSGMMLPSIRALARELEISVITVKKAYEDLEADGYIATKQGVGSYVAEAGAEFVRETKLKTVQQSFEKGIAGCRELGMDEEEILRIFRLLMEMD</sequence>
<accession>A0ACC7P138</accession>
<keyword evidence="2" id="KW-1185">Reference proteome</keyword>
<protein>
    <submittedName>
        <fullName evidence="1">GntR family transcriptional regulator</fullName>
    </submittedName>
</protein>
<name>A0ACC7P138_9BACL</name>
<dbReference type="EMBL" id="JBJURJ010000014">
    <property type="protein sequence ID" value="MFM9330748.1"/>
    <property type="molecule type" value="Genomic_DNA"/>
</dbReference>
<evidence type="ECO:0000313" key="1">
    <source>
        <dbReference type="EMBL" id="MFM9330748.1"/>
    </source>
</evidence>
<evidence type="ECO:0000313" key="2">
    <source>
        <dbReference type="Proteomes" id="UP001631969"/>
    </source>
</evidence>